<sequence length="257" mass="28404">MKKTLLIALFGLLLTTGLKAQTVALDYYFNHETRKAKDGSAERFHYTWEDTTQTGFSKWGNEFTKLGAKVTSIDAAPTAENLSGVKVYIIVDPDTKKENPSPNYITETDADVIANWVKKGGKLVMLANDSANTELQHFNALAGKFGMHFNDDMQLHVMDDAHFEDGAIQLFNHLVFTTARKIYLKDVCSIGLKGTAKPLLKAKNGAVIAAKAKYGKGMVLAVGDPWLYNEYVNGRLPAGFENDKAMTDLASYLLKQQ</sequence>
<evidence type="ECO:0008006" key="4">
    <source>
        <dbReference type="Google" id="ProtNLM"/>
    </source>
</evidence>
<dbReference type="Proteomes" id="UP000264217">
    <property type="component" value="Unassembled WGS sequence"/>
</dbReference>
<gene>
    <name evidence="2" type="ORF">D0C36_03770</name>
</gene>
<accession>A0A372NX29</accession>
<feature type="signal peptide" evidence="1">
    <location>
        <begin position="1"/>
        <end position="20"/>
    </location>
</feature>
<dbReference type="AlphaFoldDB" id="A0A372NX29"/>
<reference evidence="2 3" key="1">
    <citation type="submission" date="2018-08" db="EMBL/GenBank/DDBJ databases">
        <title>Mucilaginibacter sp. MYSH2.</title>
        <authorList>
            <person name="Seo T."/>
        </authorList>
    </citation>
    <scope>NUCLEOTIDE SEQUENCE [LARGE SCALE GENOMIC DNA]</scope>
    <source>
        <strain evidence="2 3">MYSH2</strain>
    </source>
</reference>
<evidence type="ECO:0000313" key="3">
    <source>
        <dbReference type="Proteomes" id="UP000264217"/>
    </source>
</evidence>
<dbReference type="Gene3D" id="3.40.50.880">
    <property type="match status" value="1"/>
</dbReference>
<comment type="caution">
    <text evidence="2">The sequence shown here is derived from an EMBL/GenBank/DDBJ whole genome shotgun (WGS) entry which is preliminary data.</text>
</comment>
<protein>
    <recommendedName>
        <fullName evidence="4">DUF4350 domain-containing protein</fullName>
    </recommendedName>
</protein>
<dbReference type="RefSeq" id="WP_117390227.1">
    <property type="nucleotide sequence ID" value="NZ_QWDC01000001.1"/>
</dbReference>
<name>A0A372NX29_9SPHI</name>
<organism evidence="2 3">
    <name type="scientific">Mucilaginibacter conchicola</name>
    <dbReference type="NCBI Taxonomy" id="2303333"/>
    <lineage>
        <taxon>Bacteria</taxon>
        <taxon>Pseudomonadati</taxon>
        <taxon>Bacteroidota</taxon>
        <taxon>Sphingobacteriia</taxon>
        <taxon>Sphingobacteriales</taxon>
        <taxon>Sphingobacteriaceae</taxon>
        <taxon>Mucilaginibacter</taxon>
    </lineage>
</organism>
<dbReference type="InterPro" id="IPR029062">
    <property type="entry name" value="Class_I_gatase-like"/>
</dbReference>
<dbReference type="OrthoDB" id="6381507at2"/>
<evidence type="ECO:0000256" key="1">
    <source>
        <dbReference type="SAM" id="SignalP"/>
    </source>
</evidence>
<dbReference type="SUPFAM" id="SSF52317">
    <property type="entry name" value="Class I glutamine amidotransferase-like"/>
    <property type="match status" value="1"/>
</dbReference>
<feature type="chain" id="PRO_5016952547" description="DUF4350 domain-containing protein" evidence="1">
    <location>
        <begin position="21"/>
        <end position="257"/>
    </location>
</feature>
<evidence type="ECO:0000313" key="2">
    <source>
        <dbReference type="EMBL" id="RFZ94666.1"/>
    </source>
</evidence>
<keyword evidence="3" id="KW-1185">Reference proteome</keyword>
<keyword evidence="1" id="KW-0732">Signal</keyword>
<dbReference type="EMBL" id="QWDC01000001">
    <property type="protein sequence ID" value="RFZ94666.1"/>
    <property type="molecule type" value="Genomic_DNA"/>
</dbReference>
<proteinExistence type="predicted"/>